<dbReference type="Proteomes" id="UP000574390">
    <property type="component" value="Unassembled WGS sequence"/>
</dbReference>
<feature type="non-terminal residue" evidence="1">
    <location>
        <position position="260"/>
    </location>
</feature>
<proteinExistence type="predicted"/>
<name>A0A7J6QRR8_PEROL</name>
<accession>A0A7J6QRR8</accession>
<dbReference type="EMBL" id="JABANM010028203">
    <property type="protein sequence ID" value="KAF4710090.1"/>
    <property type="molecule type" value="Genomic_DNA"/>
</dbReference>
<organism evidence="1 2">
    <name type="scientific">Perkinsus olseni</name>
    <name type="common">Perkinsus atlanticus</name>
    <dbReference type="NCBI Taxonomy" id="32597"/>
    <lineage>
        <taxon>Eukaryota</taxon>
        <taxon>Sar</taxon>
        <taxon>Alveolata</taxon>
        <taxon>Perkinsozoa</taxon>
        <taxon>Perkinsea</taxon>
        <taxon>Perkinsida</taxon>
        <taxon>Perkinsidae</taxon>
        <taxon>Perkinsus</taxon>
    </lineage>
</organism>
<evidence type="ECO:0000313" key="2">
    <source>
        <dbReference type="Proteomes" id="UP000574390"/>
    </source>
</evidence>
<sequence>MATVECRHVPKVSEAGGTVMEILGMVQLTVAIGRNAAMEWFIVTEDTMTVPVLLGCSTLARLNTKITLTPERVRIDMSRVIEGEWVFTIEKFSAGEGEQSSDYDSINDDEDEFKDTLPKIEGQDLDLIGHRGQRDKSSDDVDYDLFSVHDHVTGCTCVRPSCDSRPKMIATGFHSNLCEYGSPKVLSTGNYAVHFVRMDVKGALVEHGVEHPGIIFPGLGGVDIDDVDDSKVTVPEEYGKPEVFALKNVVHAADLQGVIY</sequence>
<evidence type="ECO:0000313" key="1">
    <source>
        <dbReference type="EMBL" id="KAF4710090.1"/>
    </source>
</evidence>
<gene>
    <name evidence="1" type="ORF">FOZ62_019895</name>
</gene>
<protein>
    <submittedName>
        <fullName evidence="1">Uncharacterized protein</fullName>
    </submittedName>
</protein>
<dbReference type="AlphaFoldDB" id="A0A7J6QRR8"/>
<reference evidence="1 2" key="1">
    <citation type="submission" date="2020-04" db="EMBL/GenBank/DDBJ databases">
        <title>Perkinsus olseni comparative genomics.</title>
        <authorList>
            <person name="Bogema D.R."/>
        </authorList>
    </citation>
    <scope>NUCLEOTIDE SEQUENCE [LARGE SCALE GENOMIC DNA]</scope>
    <source>
        <strain evidence="1">ATCC PRA-205</strain>
    </source>
</reference>
<comment type="caution">
    <text evidence="1">The sequence shown here is derived from an EMBL/GenBank/DDBJ whole genome shotgun (WGS) entry which is preliminary data.</text>
</comment>